<feature type="non-terminal residue" evidence="1">
    <location>
        <position position="1"/>
    </location>
</feature>
<dbReference type="Proteomes" id="UP000004756">
    <property type="component" value="Unassembled WGS sequence"/>
</dbReference>
<evidence type="ECO:0000313" key="2">
    <source>
        <dbReference type="Proteomes" id="UP000004756"/>
    </source>
</evidence>
<gene>
    <name evidence="1" type="ORF">CLOSTASPAR_01637</name>
</gene>
<dbReference type="Gene3D" id="3.40.50.1000">
    <property type="entry name" value="HAD superfamily/HAD-like"/>
    <property type="match status" value="1"/>
</dbReference>
<dbReference type="SFLD" id="SFLDG01129">
    <property type="entry name" value="C1.5:_HAD__Beta-PGM__Phosphata"/>
    <property type="match status" value="1"/>
</dbReference>
<comment type="caution">
    <text evidence="1">The sequence shown here is derived from an EMBL/GenBank/DDBJ whole genome shotgun (WGS) entry which is preliminary data.</text>
</comment>
<accession>C0CXB6</accession>
<dbReference type="CDD" id="cd07505">
    <property type="entry name" value="HAD_BPGM-like"/>
    <property type="match status" value="1"/>
</dbReference>
<name>C0CXB6_9FIRM</name>
<dbReference type="PANTHER" id="PTHR18901:SF38">
    <property type="entry name" value="PSEUDOURIDINE-5'-PHOSPHATASE"/>
    <property type="match status" value="1"/>
</dbReference>
<dbReference type="InterPro" id="IPR023214">
    <property type="entry name" value="HAD_sf"/>
</dbReference>
<proteinExistence type="predicted"/>
<dbReference type="SUPFAM" id="SSF56784">
    <property type="entry name" value="HAD-like"/>
    <property type="match status" value="1"/>
</dbReference>
<keyword evidence="2" id="KW-1185">Reference proteome</keyword>
<sequence>ADGEEMIAGAIFDADGTLLDSMPIWDNAAALYLEGLGHVPEPGLGRILYPMSMAEGAEYLIARYGLTQSREEIVCGVSAAIEDFYFHRAQPKAGLEAFLRQLQERGIPMAVATSSDRRLVEAALKRLGLLPRFNGIFTCAQAGAGKSRPDVYHLANCSLGGPDPQTVWVFEDAFFAASTARSAGYRVAVVRDPSADGDREKLEQLADYAMKDFTDFNGFYQQALK</sequence>
<dbReference type="EMBL" id="ACCJ01000081">
    <property type="protein sequence ID" value="EEG56240.1"/>
    <property type="molecule type" value="Genomic_DNA"/>
</dbReference>
<organism evidence="1 2">
    <name type="scientific">[Clostridium] asparagiforme DSM 15981</name>
    <dbReference type="NCBI Taxonomy" id="518636"/>
    <lineage>
        <taxon>Bacteria</taxon>
        <taxon>Bacillati</taxon>
        <taxon>Bacillota</taxon>
        <taxon>Clostridia</taxon>
        <taxon>Lachnospirales</taxon>
        <taxon>Lachnospiraceae</taxon>
        <taxon>Enterocloster</taxon>
    </lineage>
</organism>
<dbReference type="HOGENOM" id="CLU_1227018_0_0_9"/>
<dbReference type="GO" id="GO:0016791">
    <property type="term" value="F:phosphatase activity"/>
    <property type="evidence" value="ECO:0007669"/>
    <property type="project" value="TreeGrafter"/>
</dbReference>
<dbReference type="InterPro" id="IPR023198">
    <property type="entry name" value="PGP-like_dom2"/>
</dbReference>
<dbReference type="InterPro" id="IPR006439">
    <property type="entry name" value="HAD-SF_hydro_IA"/>
</dbReference>
<dbReference type="RefSeq" id="WP_007708911.1">
    <property type="nucleotide sequence ID" value="NZ_GG657591.1"/>
</dbReference>
<reference evidence="1 2" key="1">
    <citation type="submission" date="2009-02" db="EMBL/GenBank/DDBJ databases">
        <title>Draft genome sequence of Clostridium asparagiforme (DSM 15981).</title>
        <authorList>
            <person name="Sudarsanam P."/>
            <person name="Ley R."/>
            <person name="Guruge J."/>
            <person name="Turnbaugh P.J."/>
            <person name="Mahowald M."/>
            <person name="Liep D."/>
            <person name="Gordon J."/>
        </authorList>
    </citation>
    <scope>NUCLEOTIDE SEQUENCE [LARGE SCALE GENOMIC DNA]</scope>
    <source>
        <strain evidence="1 2">DSM 15981</strain>
    </source>
</reference>
<dbReference type="SFLD" id="SFLDS00003">
    <property type="entry name" value="Haloacid_Dehalogenase"/>
    <property type="match status" value="1"/>
</dbReference>
<dbReference type="PRINTS" id="PR00413">
    <property type="entry name" value="HADHALOGNASE"/>
</dbReference>
<dbReference type="NCBIfam" id="TIGR01509">
    <property type="entry name" value="HAD-SF-IA-v3"/>
    <property type="match status" value="1"/>
</dbReference>
<dbReference type="AlphaFoldDB" id="C0CXB6"/>
<dbReference type="PANTHER" id="PTHR18901">
    <property type="entry name" value="2-DEOXYGLUCOSE-6-PHOSPHATE PHOSPHATASE 2"/>
    <property type="match status" value="1"/>
</dbReference>
<dbReference type="InterPro" id="IPR036412">
    <property type="entry name" value="HAD-like_sf"/>
</dbReference>
<protein>
    <submittedName>
        <fullName evidence="1">HAD hydrolase, family IA, variant 3</fullName>
    </submittedName>
</protein>
<dbReference type="Gene3D" id="1.10.150.240">
    <property type="entry name" value="Putative phosphatase, domain 2"/>
    <property type="match status" value="1"/>
</dbReference>
<keyword evidence="1" id="KW-0378">Hydrolase</keyword>
<evidence type="ECO:0000313" key="1">
    <source>
        <dbReference type="EMBL" id="EEG56240.1"/>
    </source>
</evidence>
<dbReference type="Pfam" id="PF00702">
    <property type="entry name" value="Hydrolase"/>
    <property type="match status" value="1"/>
</dbReference>